<feature type="domain" description="Myb-like" evidence="2">
    <location>
        <begin position="776"/>
        <end position="833"/>
    </location>
</feature>
<dbReference type="GO" id="GO:0005634">
    <property type="term" value="C:nucleus"/>
    <property type="evidence" value="ECO:0007669"/>
    <property type="project" value="TreeGrafter"/>
</dbReference>
<dbReference type="SMART" id="SM00717">
    <property type="entry name" value="SANT"/>
    <property type="match status" value="4"/>
</dbReference>
<feature type="compositionally biased region" description="Polar residues" evidence="1">
    <location>
        <begin position="576"/>
        <end position="588"/>
    </location>
</feature>
<comment type="caution">
    <text evidence="4">The sequence shown here is derived from an EMBL/GenBank/DDBJ whole genome shotgun (WGS) entry which is preliminary data.</text>
</comment>
<evidence type="ECO:0000256" key="1">
    <source>
        <dbReference type="SAM" id="MobiDB-lite"/>
    </source>
</evidence>
<keyword evidence="5" id="KW-1185">Reference proteome</keyword>
<evidence type="ECO:0000313" key="5">
    <source>
        <dbReference type="Proteomes" id="UP000245609"/>
    </source>
</evidence>
<evidence type="ECO:0000259" key="3">
    <source>
        <dbReference type="PROSITE" id="PS51294"/>
    </source>
</evidence>
<dbReference type="OrthoDB" id="2143914at2759"/>
<feature type="region of interest" description="Disordered" evidence="1">
    <location>
        <begin position="50"/>
        <end position="70"/>
    </location>
</feature>
<evidence type="ECO:0008006" key="6">
    <source>
        <dbReference type="Google" id="ProtNLM"/>
    </source>
</evidence>
<dbReference type="InterPro" id="IPR017930">
    <property type="entry name" value="Myb_dom"/>
</dbReference>
<dbReference type="InterPro" id="IPR009057">
    <property type="entry name" value="Homeodomain-like_sf"/>
</dbReference>
<reference evidence="4 5" key="1">
    <citation type="journal article" date="2018" name="MBio">
        <title>Comparative Genomics Reveals the Core Gene Toolbox for the Fungus-Insect Symbiosis.</title>
        <authorList>
            <person name="Wang Y."/>
            <person name="Stata M."/>
            <person name="Wang W."/>
            <person name="Stajich J.E."/>
            <person name="White M.M."/>
            <person name="Moncalvo J.M."/>
        </authorList>
    </citation>
    <scope>NUCLEOTIDE SEQUENCE [LARGE SCALE GENOMIC DNA]</scope>
    <source>
        <strain evidence="4 5">SC-DP-2</strain>
    </source>
</reference>
<dbReference type="Proteomes" id="UP000245609">
    <property type="component" value="Unassembled WGS sequence"/>
</dbReference>
<dbReference type="PROSITE" id="PS50090">
    <property type="entry name" value="MYB_LIKE"/>
    <property type="match status" value="3"/>
</dbReference>
<feature type="domain" description="HTH myb-type" evidence="3">
    <location>
        <begin position="375"/>
        <end position="427"/>
    </location>
</feature>
<dbReference type="AlphaFoldDB" id="A0A2T9ZFX8"/>
<gene>
    <name evidence="4" type="ORF">BB560_002052</name>
</gene>
<accession>A0A2T9ZFX8</accession>
<dbReference type="PROSITE" id="PS51294">
    <property type="entry name" value="HTH_MYB"/>
    <property type="match status" value="2"/>
</dbReference>
<dbReference type="Pfam" id="PF00249">
    <property type="entry name" value="Myb_DNA-binding"/>
    <property type="match status" value="2"/>
</dbReference>
<dbReference type="GO" id="GO:0000978">
    <property type="term" value="F:RNA polymerase II cis-regulatory region sequence-specific DNA binding"/>
    <property type="evidence" value="ECO:0007669"/>
    <property type="project" value="TreeGrafter"/>
</dbReference>
<dbReference type="CDD" id="cd00167">
    <property type="entry name" value="SANT"/>
    <property type="match status" value="2"/>
</dbReference>
<organism evidence="4 5">
    <name type="scientific">Smittium megazygosporum</name>
    <dbReference type="NCBI Taxonomy" id="133381"/>
    <lineage>
        <taxon>Eukaryota</taxon>
        <taxon>Fungi</taxon>
        <taxon>Fungi incertae sedis</taxon>
        <taxon>Zoopagomycota</taxon>
        <taxon>Kickxellomycotina</taxon>
        <taxon>Harpellomycetes</taxon>
        <taxon>Harpellales</taxon>
        <taxon>Legeriomycetaceae</taxon>
        <taxon>Smittium</taxon>
    </lineage>
</organism>
<feature type="region of interest" description="Disordered" evidence="1">
    <location>
        <begin position="219"/>
        <end position="296"/>
    </location>
</feature>
<dbReference type="Gene3D" id="1.10.10.60">
    <property type="entry name" value="Homeodomain-like"/>
    <property type="match status" value="3"/>
</dbReference>
<feature type="compositionally biased region" description="Basic and acidic residues" evidence="1">
    <location>
        <begin position="285"/>
        <end position="295"/>
    </location>
</feature>
<feature type="compositionally biased region" description="Basic and acidic residues" evidence="1">
    <location>
        <begin position="58"/>
        <end position="69"/>
    </location>
</feature>
<feature type="domain" description="Myb-like" evidence="2">
    <location>
        <begin position="674"/>
        <end position="717"/>
    </location>
</feature>
<feature type="domain" description="HTH myb-type" evidence="3">
    <location>
        <begin position="674"/>
        <end position="723"/>
    </location>
</feature>
<feature type="domain" description="Myb-like" evidence="2">
    <location>
        <begin position="378"/>
        <end position="423"/>
    </location>
</feature>
<dbReference type="GO" id="GO:0000981">
    <property type="term" value="F:DNA-binding transcription factor activity, RNA polymerase II-specific"/>
    <property type="evidence" value="ECO:0007669"/>
    <property type="project" value="TreeGrafter"/>
</dbReference>
<evidence type="ECO:0000313" key="4">
    <source>
        <dbReference type="EMBL" id="PVV03471.1"/>
    </source>
</evidence>
<name>A0A2T9ZFX8_9FUNG</name>
<dbReference type="PANTHER" id="PTHR45614">
    <property type="entry name" value="MYB PROTEIN-RELATED"/>
    <property type="match status" value="1"/>
</dbReference>
<feature type="compositionally biased region" description="Basic and acidic residues" evidence="1">
    <location>
        <begin position="260"/>
        <end position="278"/>
    </location>
</feature>
<dbReference type="STRING" id="133381.A0A2T9ZFX8"/>
<sequence>MYSIRTSVKCPPSIYSRYSAKKCIAESLFLSKGTLDHFISRNRSSSSRSFQFQNLPKLKTERKPTKEKTISSLNRETLRSETYQKQFEENITVNNKDLFDVIKIPSISLNLSGVYSSNKDNLQGTEDKYHSFVQRFRSITRFYAQNYKNTNSPEFNKTKLSVLSLVMTQMIQSLGRIDIFLLAEVFHCSYQTIIMNIEKLELEDGIPKSDQKQPESIAIRANNNADNLVKPSKVPKRSEPTNTSESVKQIEPTKASASVDRFESKKISEPVERLEATRSSKTHKIYPDKTPKSEMDELPDNTVVAEALSKLINSPILGSSVFRKGWSKEELDIIINHVIENKSNLIDIKELQKKIKRSAGAIMKKTYSPHSFIACNTGKWSKDEDEKLKNYVSVHGPKNWPQASRLIKTRNPFQCLNRWIDLNKKKNYREQLKAYYEFGILMEKSKSIPDKLQTQSNLSNLVNNSIESEYLQVDNSDIRDSAVIDSEVTTENGDTLYKNKNLSHQLGVGPEILSPQINNMNLGDLEGLISSSTLEEPDELDENRGELLRNPDETQLIYTAKALFPDKFQKKADPQVPSSQKTGTSDYKEQTFSSIISESNQSTGVDSPYTNTQFIKFSDKEVSLLIEMSEVHGRRWSLMLPHFTFPPRSSSDLSKKYSRLVSQMAYSYLDRNIKWSSDEDNLLVTLQRKHIHDWESVSKHFGSVSPDQCRYRWHLLNYLGTHTVVKVKQANRKVGLFPIPNVSGKYGVALRLIKLVNYFKKHDSDNSNEITDPIIKKVKPKISWTNEQSQKLQLLVQEYKLSSSLNKLSWKVLGKHFNGLEGFDFKDKWVNHLAISSDSKKWSDEEYKKIWMWFVTNKNIEKYLIQSGKSSKLFEEQSLVWKDPKPEIKTSFEDNINGFIFDLTILDPNCDISSDSSNLSLLKLDYYRIKWSYDSLASKYGRLKRVLLLLRGSGVNINSEFDDFGNLKLKDEADLYIDLILNINRFNNMFGVVAENILKPSVEK</sequence>
<protein>
    <recommendedName>
        <fullName evidence="6">Myb-like domain-containing protein</fullName>
    </recommendedName>
</protein>
<feature type="region of interest" description="Disordered" evidence="1">
    <location>
        <begin position="569"/>
        <end position="588"/>
    </location>
</feature>
<evidence type="ECO:0000259" key="2">
    <source>
        <dbReference type="PROSITE" id="PS50090"/>
    </source>
</evidence>
<dbReference type="InterPro" id="IPR050560">
    <property type="entry name" value="MYB_TF"/>
</dbReference>
<dbReference type="InterPro" id="IPR001005">
    <property type="entry name" value="SANT/Myb"/>
</dbReference>
<proteinExistence type="predicted"/>
<dbReference type="SUPFAM" id="SSF46689">
    <property type="entry name" value="Homeodomain-like"/>
    <property type="match status" value="3"/>
</dbReference>
<dbReference type="EMBL" id="MBFS01000230">
    <property type="protein sequence ID" value="PVV03471.1"/>
    <property type="molecule type" value="Genomic_DNA"/>
</dbReference>